<evidence type="ECO:0000256" key="1">
    <source>
        <dbReference type="ARBA" id="ARBA00022617"/>
    </source>
</evidence>
<dbReference type="PANTHER" id="PTHR35008">
    <property type="entry name" value="BLL4482 PROTEIN-RELATED"/>
    <property type="match status" value="1"/>
</dbReference>
<dbReference type="SUPFAM" id="SSF46626">
    <property type="entry name" value="Cytochrome c"/>
    <property type="match status" value="1"/>
</dbReference>
<dbReference type="Gene3D" id="1.10.760.10">
    <property type="entry name" value="Cytochrome c-like domain"/>
    <property type="match status" value="1"/>
</dbReference>
<gene>
    <name evidence="6" type="ORF">METZ01_LOCUS233631</name>
</gene>
<dbReference type="GO" id="GO:0020037">
    <property type="term" value="F:heme binding"/>
    <property type="evidence" value="ECO:0007669"/>
    <property type="project" value="InterPro"/>
</dbReference>
<dbReference type="EMBL" id="UINC01058475">
    <property type="protein sequence ID" value="SVB80777.1"/>
    <property type="molecule type" value="Genomic_DNA"/>
</dbReference>
<reference evidence="6" key="1">
    <citation type="submission" date="2018-05" db="EMBL/GenBank/DDBJ databases">
        <authorList>
            <person name="Lanie J.A."/>
            <person name="Ng W.-L."/>
            <person name="Kazmierczak K.M."/>
            <person name="Andrzejewski T.M."/>
            <person name="Davidsen T.M."/>
            <person name="Wayne K.J."/>
            <person name="Tettelin H."/>
            <person name="Glass J.I."/>
            <person name="Rusch D."/>
            <person name="Podicherti R."/>
            <person name="Tsui H.-C.T."/>
            <person name="Winkler M.E."/>
        </authorList>
    </citation>
    <scope>NUCLEOTIDE SEQUENCE</scope>
</reference>
<keyword evidence="1" id="KW-0349">Heme</keyword>
<evidence type="ECO:0000259" key="5">
    <source>
        <dbReference type="PROSITE" id="PS51007"/>
    </source>
</evidence>
<dbReference type="PROSITE" id="PS51007">
    <property type="entry name" value="CYTC"/>
    <property type="match status" value="1"/>
</dbReference>
<evidence type="ECO:0000313" key="6">
    <source>
        <dbReference type="EMBL" id="SVB80777.1"/>
    </source>
</evidence>
<dbReference type="Pfam" id="PF00034">
    <property type="entry name" value="Cytochrom_C"/>
    <property type="match status" value="1"/>
</dbReference>
<keyword evidence="2" id="KW-0479">Metal-binding</keyword>
<keyword evidence="3" id="KW-0408">Iron</keyword>
<proteinExistence type="predicted"/>
<feature type="transmembrane region" description="Helical" evidence="4">
    <location>
        <begin position="20"/>
        <end position="39"/>
    </location>
</feature>
<feature type="domain" description="Cytochrome c" evidence="5">
    <location>
        <begin position="73"/>
        <end position="162"/>
    </location>
</feature>
<evidence type="ECO:0000256" key="3">
    <source>
        <dbReference type="ARBA" id="ARBA00023004"/>
    </source>
</evidence>
<evidence type="ECO:0000256" key="2">
    <source>
        <dbReference type="ARBA" id="ARBA00022723"/>
    </source>
</evidence>
<evidence type="ECO:0000256" key="4">
    <source>
        <dbReference type="SAM" id="Phobius"/>
    </source>
</evidence>
<dbReference type="InterPro" id="IPR009056">
    <property type="entry name" value="Cyt_c-like_dom"/>
</dbReference>
<dbReference type="GO" id="GO:0009055">
    <property type="term" value="F:electron transfer activity"/>
    <property type="evidence" value="ECO:0007669"/>
    <property type="project" value="InterPro"/>
</dbReference>
<keyword evidence="4" id="KW-0472">Membrane</keyword>
<keyword evidence="4" id="KW-0812">Transmembrane</keyword>
<protein>
    <recommendedName>
        <fullName evidence="5">Cytochrome c domain-containing protein</fullName>
    </recommendedName>
</protein>
<accession>A0A382H1F9</accession>
<dbReference type="PANTHER" id="PTHR35008:SF8">
    <property type="entry name" value="ALCOHOL DEHYDROGENASE CYTOCHROME C SUBUNIT"/>
    <property type="match status" value="1"/>
</dbReference>
<dbReference type="InterPro" id="IPR036909">
    <property type="entry name" value="Cyt_c-like_dom_sf"/>
</dbReference>
<dbReference type="InterPro" id="IPR051459">
    <property type="entry name" value="Cytochrome_c-type_DH"/>
</dbReference>
<dbReference type="AlphaFoldDB" id="A0A382H1F9"/>
<name>A0A382H1F9_9ZZZZ</name>
<sequence length="202" mass="21353">MSKETNNPNLNEPGEPVAGTAQMPVGIMVVLTLLGYIGCYKVDELNANFSARVHAPFGSADEVASLAPSEEELVFGKGKILYANCQGCHQPHGGGTPGTFPPLVGSEWVTGNPQRIAAIVMNGLGGPITVNDNSFNNQMTPVGAAWSDEEIAAVLTYIRSNWGNGAPRVMPEDVADTRATIKKEGQTGPWTVESLKAAFPEE</sequence>
<dbReference type="GO" id="GO:0046872">
    <property type="term" value="F:metal ion binding"/>
    <property type="evidence" value="ECO:0007669"/>
    <property type="project" value="UniProtKB-KW"/>
</dbReference>
<keyword evidence="4" id="KW-1133">Transmembrane helix</keyword>
<organism evidence="6">
    <name type="scientific">marine metagenome</name>
    <dbReference type="NCBI Taxonomy" id="408172"/>
    <lineage>
        <taxon>unclassified sequences</taxon>
        <taxon>metagenomes</taxon>
        <taxon>ecological metagenomes</taxon>
    </lineage>
</organism>